<name>A0A917LDD1_9ACTN</name>
<comment type="caution">
    <text evidence="2">The sequence shown here is derived from an EMBL/GenBank/DDBJ whole genome shotgun (WGS) entry which is preliminary data.</text>
</comment>
<keyword evidence="3" id="KW-1185">Reference proteome</keyword>
<proteinExistence type="predicted"/>
<sequence length="202" mass="21626">MNLPQAVTETIAPYRTLVVEGHEGVHRTQLLSELALLGFPLRRPPGRLQHLDPARPYRDLLAEPGRLVIDGGIIGELVYGPLRHGRSRVTWIQALDFAEAVAEREGAMLHLTGGEHGVGHGSEPSDDGAAASAAALAYARVFRTLAQHVPVVCVNVTSATTEVATDRTHPCTRAPAVPTPGIEPAVDDRLVKSVRGKSGEHR</sequence>
<evidence type="ECO:0000256" key="1">
    <source>
        <dbReference type="SAM" id="MobiDB-lite"/>
    </source>
</evidence>
<feature type="compositionally biased region" description="Basic and acidic residues" evidence="1">
    <location>
        <begin position="186"/>
        <end position="202"/>
    </location>
</feature>
<organism evidence="2 3">
    <name type="scientific">Streptomyces lacrimifluminis</name>
    <dbReference type="NCBI Taxonomy" id="1500077"/>
    <lineage>
        <taxon>Bacteria</taxon>
        <taxon>Bacillati</taxon>
        <taxon>Actinomycetota</taxon>
        <taxon>Actinomycetes</taxon>
        <taxon>Kitasatosporales</taxon>
        <taxon>Streptomycetaceae</taxon>
        <taxon>Streptomyces</taxon>
    </lineage>
</organism>
<feature type="region of interest" description="Disordered" evidence="1">
    <location>
        <begin position="170"/>
        <end position="202"/>
    </location>
</feature>
<dbReference type="Proteomes" id="UP000625682">
    <property type="component" value="Unassembled WGS sequence"/>
</dbReference>
<evidence type="ECO:0000313" key="3">
    <source>
        <dbReference type="Proteomes" id="UP000625682"/>
    </source>
</evidence>
<dbReference type="RefSeq" id="WP_229695485.1">
    <property type="nucleotide sequence ID" value="NZ_BAABER010000024.1"/>
</dbReference>
<accession>A0A917LDD1</accession>
<evidence type="ECO:0000313" key="2">
    <source>
        <dbReference type="EMBL" id="GGJ56590.1"/>
    </source>
</evidence>
<dbReference type="AlphaFoldDB" id="A0A917LDD1"/>
<reference evidence="2" key="2">
    <citation type="submission" date="2020-09" db="EMBL/GenBank/DDBJ databases">
        <authorList>
            <person name="Sun Q."/>
            <person name="Zhou Y."/>
        </authorList>
    </citation>
    <scope>NUCLEOTIDE SEQUENCE</scope>
    <source>
        <strain evidence="2">CGMCC 4.7272</strain>
    </source>
</reference>
<gene>
    <name evidence="2" type="ORF">GCM10012282_62090</name>
</gene>
<protein>
    <submittedName>
        <fullName evidence="2">Uncharacterized protein</fullName>
    </submittedName>
</protein>
<dbReference type="EMBL" id="BMMU01000026">
    <property type="protein sequence ID" value="GGJ56590.1"/>
    <property type="molecule type" value="Genomic_DNA"/>
</dbReference>
<reference evidence="2" key="1">
    <citation type="journal article" date="2014" name="Int. J. Syst. Evol. Microbiol.">
        <title>Complete genome sequence of Corynebacterium casei LMG S-19264T (=DSM 44701T), isolated from a smear-ripened cheese.</title>
        <authorList>
            <consortium name="US DOE Joint Genome Institute (JGI-PGF)"/>
            <person name="Walter F."/>
            <person name="Albersmeier A."/>
            <person name="Kalinowski J."/>
            <person name="Ruckert C."/>
        </authorList>
    </citation>
    <scope>NUCLEOTIDE SEQUENCE</scope>
    <source>
        <strain evidence="2">CGMCC 4.7272</strain>
    </source>
</reference>